<organism evidence="2 3">
    <name type="scientific">Deinococcus rufus</name>
    <dbReference type="NCBI Taxonomy" id="2136097"/>
    <lineage>
        <taxon>Bacteria</taxon>
        <taxon>Thermotogati</taxon>
        <taxon>Deinococcota</taxon>
        <taxon>Deinococci</taxon>
        <taxon>Deinococcales</taxon>
        <taxon>Deinococcaceae</taxon>
        <taxon>Deinococcus</taxon>
    </lineage>
</organism>
<comment type="caution">
    <text evidence="2">The sequence shown here is derived from an EMBL/GenBank/DDBJ whole genome shotgun (WGS) entry which is preliminary data.</text>
</comment>
<proteinExistence type="predicted"/>
<feature type="domain" description="PD-(D/E)XK endonuclease-like" evidence="1">
    <location>
        <begin position="626"/>
        <end position="863"/>
    </location>
</feature>
<dbReference type="InterPro" id="IPR038726">
    <property type="entry name" value="PDDEXK_AddAB-type"/>
</dbReference>
<sequence length="871" mass="94301">MTAPERRLLLSPYSGVLRDAIHPHLGTAQRIIVPNHRSRHELIPWRSPHPRPVTLTQLAQDTLQHAGWTALPARDSERWICDALSALPLTTLAPIRERDGTVTCLMKLIGEFQRSHLHPATLLQIAAPGREQDAAQVYAVYHARCVAERRYDAAGAEHHAALLDDVTCGATVVHGFAYIDAAQTALLHRVCGPGSVMTLPAAAGGSARTQETRMALIGCGWIPEPLLGRPHTAGDDAIHGFLTGTLVPDLTAGESGDIEGEVRACLRQVGDRLAAGTPPEQLAILVRNEGVYLDTLADVAAEYRIPLRSGQRRPLLSTGVGQLLQAWLDAHTQGWTFRACEALLTHPLIDRPDLLERARILRSTAPAGLDAWGDGLRWLALPDHTTWRGALIGTVERMLTEFGLLTRCEGDPPLNRLVRTLLQHLGASVQRTASCTREAVLAFFGSLLRSVQVPALTGKSAVAVLNPLGALGCAFEGVWILGLSDGIFPAARRDHPLIDTPTRQRWSAQGVHVPDVRSLASVEDALILAMLGTARSTLVISRPRRGLDGEPLRPSPYWNRLRAGQGPAALDAGSAGEQELRHALAGPCSPRVTVGAAIERTRALRLATPHSGRLTEAPIVSSQPWTLADLHVATTCRMRWWLESGLQLTSRRRAWDDLARAALEGALGGGAPASDQRAARALDLEARRLQQSGVWRPGALWPAQRLELLNRIRRVVTTGDVLTPGATPLPVPRDATLTLAAHGHRFQLQLELDRVEDTPQGRRVTVYRRTGATGASGPLTPDMQLALTIHAAHADHGRYVALDTGYAFGTLHHVARPNRDSPITQARDLLAQLGDRLAAGDVQPLHTPDHALCRRCPVHAVCRVRRVAVAA</sequence>
<evidence type="ECO:0000259" key="1">
    <source>
        <dbReference type="Pfam" id="PF12705"/>
    </source>
</evidence>
<dbReference type="Pfam" id="PF12705">
    <property type="entry name" value="PDDEXK_1"/>
    <property type="match status" value="1"/>
</dbReference>
<name>A0ABV7ZDC8_9DEIO</name>
<protein>
    <submittedName>
        <fullName evidence="2">PD-(D/E)XK nuclease family protein</fullName>
    </submittedName>
</protein>
<dbReference type="InterPro" id="IPR027417">
    <property type="entry name" value="P-loop_NTPase"/>
</dbReference>
<reference evidence="3" key="1">
    <citation type="journal article" date="2019" name="Int. J. Syst. Evol. Microbiol.">
        <title>The Global Catalogue of Microorganisms (GCM) 10K type strain sequencing project: providing services to taxonomists for standard genome sequencing and annotation.</title>
        <authorList>
            <consortium name="The Broad Institute Genomics Platform"/>
            <consortium name="The Broad Institute Genome Sequencing Center for Infectious Disease"/>
            <person name="Wu L."/>
            <person name="Ma J."/>
        </authorList>
    </citation>
    <scope>NUCLEOTIDE SEQUENCE [LARGE SCALE GENOMIC DNA]</scope>
    <source>
        <strain evidence="3">CCTCC AB 2017081</strain>
    </source>
</reference>
<accession>A0ABV7ZDC8</accession>
<dbReference type="EMBL" id="JBHRZG010000022">
    <property type="protein sequence ID" value="MFC3834220.1"/>
    <property type="molecule type" value="Genomic_DNA"/>
</dbReference>
<dbReference type="RefSeq" id="WP_380102679.1">
    <property type="nucleotide sequence ID" value="NZ_JBHRZG010000022.1"/>
</dbReference>
<dbReference type="Proteomes" id="UP001595803">
    <property type="component" value="Unassembled WGS sequence"/>
</dbReference>
<evidence type="ECO:0000313" key="3">
    <source>
        <dbReference type="Proteomes" id="UP001595803"/>
    </source>
</evidence>
<dbReference type="SUPFAM" id="SSF52540">
    <property type="entry name" value="P-loop containing nucleoside triphosphate hydrolases"/>
    <property type="match status" value="1"/>
</dbReference>
<dbReference type="Gene3D" id="3.40.50.300">
    <property type="entry name" value="P-loop containing nucleotide triphosphate hydrolases"/>
    <property type="match status" value="1"/>
</dbReference>
<gene>
    <name evidence="2" type="ORF">ACFOSB_15315</name>
</gene>
<evidence type="ECO:0000313" key="2">
    <source>
        <dbReference type="EMBL" id="MFC3834220.1"/>
    </source>
</evidence>
<keyword evidence="3" id="KW-1185">Reference proteome</keyword>